<accession>A0A087D4N1</accession>
<feature type="transmembrane region" description="Helical" evidence="7">
    <location>
        <begin position="134"/>
        <end position="161"/>
    </location>
</feature>
<protein>
    <submittedName>
        <fullName evidence="9">Peptide ABC transporter, permease protein</fullName>
    </submittedName>
</protein>
<dbReference type="PROSITE" id="PS50928">
    <property type="entry name" value="ABC_TM1"/>
    <property type="match status" value="1"/>
</dbReference>
<reference evidence="9 10" key="1">
    <citation type="submission" date="2014-03" db="EMBL/GenBank/DDBJ databases">
        <title>Genomics of Bifidobacteria.</title>
        <authorList>
            <person name="Ventura M."/>
            <person name="Milani C."/>
            <person name="Lugli G.A."/>
        </authorList>
    </citation>
    <scope>NUCLEOTIDE SEQUENCE [LARGE SCALE GENOMIC DNA]</scope>
    <source>
        <strain evidence="9 10">LMG 21811</strain>
    </source>
</reference>
<gene>
    <name evidence="9" type="ORF">BRUM_0247</name>
</gene>
<dbReference type="InterPro" id="IPR000515">
    <property type="entry name" value="MetI-like"/>
</dbReference>
<dbReference type="InterPro" id="IPR035906">
    <property type="entry name" value="MetI-like_sf"/>
</dbReference>
<feature type="domain" description="ABC transmembrane type-1" evidence="8">
    <location>
        <begin position="98"/>
        <end position="317"/>
    </location>
</feature>
<feature type="transmembrane region" description="Helical" evidence="7">
    <location>
        <begin position="12"/>
        <end position="31"/>
    </location>
</feature>
<dbReference type="Pfam" id="PF00528">
    <property type="entry name" value="BPD_transp_1"/>
    <property type="match status" value="1"/>
</dbReference>
<keyword evidence="6 7" id="KW-0472">Membrane</keyword>
<evidence type="ECO:0000256" key="2">
    <source>
        <dbReference type="ARBA" id="ARBA00022448"/>
    </source>
</evidence>
<evidence type="ECO:0000256" key="4">
    <source>
        <dbReference type="ARBA" id="ARBA00022692"/>
    </source>
</evidence>
<evidence type="ECO:0000256" key="3">
    <source>
        <dbReference type="ARBA" id="ARBA00022475"/>
    </source>
</evidence>
<keyword evidence="4 7" id="KW-0812">Transmembrane</keyword>
<dbReference type="Gene3D" id="1.10.3720.10">
    <property type="entry name" value="MetI-like"/>
    <property type="match status" value="1"/>
</dbReference>
<dbReference type="EMBL" id="JGZL01000003">
    <property type="protein sequence ID" value="KFI90481.1"/>
    <property type="molecule type" value="Genomic_DNA"/>
</dbReference>
<keyword evidence="5 7" id="KW-1133">Transmembrane helix</keyword>
<dbReference type="CDD" id="cd06261">
    <property type="entry name" value="TM_PBP2"/>
    <property type="match status" value="1"/>
</dbReference>
<proteinExistence type="inferred from homology"/>
<evidence type="ECO:0000256" key="7">
    <source>
        <dbReference type="RuleBase" id="RU363032"/>
    </source>
</evidence>
<sequence length="327" mass="36257">MLKFIAKRAANYVVMLYVAISFTYFMASAFMTPRSNYESRTPRPPQASIERTLDLANINDHTSVFVRYWHWLTNIVTKWDWGLSPSLESVNKALAPRILASTELVTLSTVLSIVLGVALGIYTAQRQYHWQDRLFSTLATFFLVIPSAVLALMIVLIAITVNDAAGFRIFYVTGLSSYSGDNLLLRFGDFLQHIILPTISLTLLGMVSYHLTQRTYLLDEMHADYVRTARSKGLTRKQAIRRHALRASLIPTGVNVAFSIASVFTGAVITESIFAINGLGRYFITAINNNDINASVAIAAFGGACTLVGALLADIFSAWLDPRIKMS</sequence>
<organism evidence="9 10">
    <name type="scientific">Bifidobacterium ruminantium</name>
    <dbReference type="NCBI Taxonomy" id="78346"/>
    <lineage>
        <taxon>Bacteria</taxon>
        <taxon>Bacillati</taxon>
        <taxon>Actinomycetota</taxon>
        <taxon>Actinomycetes</taxon>
        <taxon>Bifidobacteriales</taxon>
        <taxon>Bifidobacteriaceae</taxon>
        <taxon>Bifidobacterium</taxon>
    </lineage>
</organism>
<comment type="caution">
    <text evidence="9">The sequence shown here is derived from an EMBL/GenBank/DDBJ whole genome shotgun (WGS) entry which is preliminary data.</text>
</comment>
<dbReference type="RefSeq" id="WP_026646151.1">
    <property type="nucleotide sequence ID" value="NZ_CALLHR010000214.1"/>
</dbReference>
<feature type="transmembrane region" description="Helical" evidence="7">
    <location>
        <begin position="296"/>
        <end position="320"/>
    </location>
</feature>
<dbReference type="PANTHER" id="PTHR30465:SF0">
    <property type="entry name" value="OLIGOPEPTIDE TRANSPORT SYSTEM PERMEASE PROTEIN APPB"/>
    <property type="match status" value="1"/>
</dbReference>
<comment type="subcellular location">
    <subcellularLocation>
        <location evidence="1 7">Cell membrane</location>
        <topology evidence="1 7">Multi-pass membrane protein</topology>
    </subcellularLocation>
</comment>
<dbReference type="SUPFAM" id="SSF161098">
    <property type="entry name" value="MetI-like"/>
    <property type="match status" value="1"/>
</dbReference>
<feature type="transmembrane region" description="Helical" evidence="7">
    <location>
        <begin position="104"/>
        <end position="122"/>
    </location>
</feature>
<dbReference type="GO" id="GO:0005886">
    <property type="term" value="C:plasma membrane"/>
    <property type="evidence" value="ECO:0007669"/>
    <property type="project" value="UniProtKB-SubCell"/>
</dbReference>
<dbReference type="PANTHER" id="PTHR30465">
    <property type="entry name" value="INNER MEMBRANE ABC TRANSPORTER"/>
    <property type="match status" value="1"/>
</dbReference>
<feature type="transmembrane region" description="Helical" evidence="7">
    <location>
        <begin position="249"/>
        <end position="276"/>
    </location>
</feature>
<dbReference type="AlphaFoldDB" id="A0A087D4N1"/>
<dbReference type="Proteomes" id="UP000029078">
    <property type="component" value="Unassembled WGS sequence"/>
</dbReference>
<evidence type="ECO:0000256" key="1">
    <source>
        <dbReference type="ARBA" id="ARBA00004651"/>
    </source>
</evidence>
<evidence type="ECO:0000313" key="9">
    <source>
        <dbReference type="EMBL" id="KFI90481.1"/>
    </source>
</evidence>
<name>A0A087D4N1_BIFRU</name>
<keyword evidence="3" id="KW-1003">Cell membrane</keyword>
<evidence type="ECO:0000256" key="6">
    <source>
        <dbReference type="ARBA" id="ARBA00023136"/>
    </source>
</evidence>
<comment type="similarity">
    <text evidence="7">Belongs to the binding-protein-dependent transport system permease family.</text>
</comment>
<dbReference type="GO" id="GO:0055085">
    <property type="term" value="P:transmembrane transport"/>
    <property type="evidence" value="ECO:0007669"/>
    <property type="project" value="InterPro"/>
</dbReference>
<feature type="transmembrane region" description="Helical" evidence="7">
    <location>
        <begin position="190"/>
        <end position="211"/>
    </location>
</feature>
<keyword evidence="10" id="KW-1185">Reference proteome</keyword>
<evidence type="ECO:0000259" key="8">
    <source>
        <dbReference type="PROSITE" id="PS50928"/>
    </source>
</evidence>
<dbReference type="STRING" id="78346.BRUM_0247"/>
<evidence type="ECO:0000313" key="10">
    <source>
        <dbReference type="Proteomes" id="UP000029078"/>
    </source>
</evidence>
<dbReference type="eggNOG" id="COG0601">
    <property type="taxonomic scope" value="Bacteria"/>
</dbReference>
<evidence type="ECO:0000256" key="5">
    <source>
        <dbReference type="ARBA" id="ARBA00022989"/>
    </source>
</evidence>
<keyword evidence="2 7" id="KW-0813">Transport</keyword>